<accession>F0X5T5</accession>
<proteinExistence type="evidence at transcript level"/>
<protein>
    <submittedName>
        <fullName evidence="1">Uncharacterized protein</fullName>
    </submittedName>
</protein>
<reference evidence="1" key="1">
    <citation type="submission" date="2011-02" db="EMBL/GenBank/DDBJ databases">
        <title>Construction and analysis of full-length cDNA library of Cryptosporidium parvum.</title>
        <authorList>
            <person name="Yamagishi J."/>
            <person name="Wakaguri H."/>
            <person name="Sugano S."/>
            <person name="Kawano S."/>
            <person name="Fujisaki K."/>
            <person name="Sugimoto C."/>
            <person name="Watanabe J."/>
            <person name="Suzuki Y."/>
            <person name="Kimata I."/>
            <person name="Xuan X."/>
        </authorList>
    </citation>
    <scope>NUCLEOTIDE SEQUENCE</scope>
    <source>
        <strain evidence="1">HNJ-1</strain>
    </source>
</reference>
<organism evidence="1">
    <name type="scientific">Cryptosporidium parvum</name>
    <dbReference type="NCBI Taxonomy" id="5807"/>
    <lineage>
        <taxon>Eukaryota</taxon>
        <taxon>Sar</taxon>
        <taxon>Alveolata</taxon>
        <taxon>Apicomplexa</taxon>
        <taxon>Conoidasida</taxon>
        <taxon>Coccidia</taxon>
        <taxon>Eucoccidiorida</taxon>
        <taxon>Eimeriorina</taxon>
        <taxon>Cryptosporidiidae</taxon>
        <taxon>Cryptosporidium</taxon>
    </lineage>
</organism>
<sequence length="70" mass="7655">MDVWATSSPTPIALKTYDGSNDADVHALPDDKAKEYSFIISDSPSTPVKLKFRFPNIRFTPHPLSSTSGS</sequence>
<dbReference type="AlphaFoldDB" id="F0X5T5"/>
<dbReference type="EMBL" id="FX115853">
    <property type="protein sequence ID" value="BAJ77956.1"/>
    <property type="molecule type" value="mRNA"/>
</dbReference>
<evidence type="ECO:0000313" key="1">
    <source>
        <dbReference type="EMBL" id="BAJ77956.1"/>
    </source>
</evidence>
<name>F0X5T5_CRYPV</name>